<comment type="caution">
    <text evidence="5">The sequence shown here is derived from an EMBL/GenBank/DDBJ whole genome shotgun (WGS) entry which is preliminary data.</text>
</comment>
<proteinExistence type="inferred from homology"/>
<dbReference type="EC" id="1.8.4.12" evidence="3"/>
<feature type="domain" description="MsrB" evidence="4">
    <location>
        <begin position="16"/>
        <end position="137"/>
    </location>
</feature>
<name>A0ABQ3KA51_9DEIO</name>
<gene>
    <name evidence="3 5" type="primary">msrB</name>
    <name evidence="5" type="ORF">GCM10017783_23450</name>
</gene>
<evidence type="ECO:0000256" key="3">
    <source>
        <dbReference type="HAMAP-Rule" id="MF_01400"/>
    </source>
</evidence>
<sequence>MTKPNWTPEGYRKPADADLRTQLTPEQYQVTQHEGTERAFTGEYWDTTEDGIYVDVVSGEPLFSSRDKYDAGCGWPSFTRPIAGLTEKTDFKLMYPRTEVRSQVADSHLGHVFPDGPQDQGGLRYCINSAALRFVPLSQLEAEGYGEYRPLFDPSAV</sequence>
<dbReference type="Pfam" id="PF01641">
    <property type="entry name" value="SelR"/>
    <property type="match status" value="1"/>
</dbReference>
<keyword evidence="6" id="KW-1185">Reference proteome</keyword>
<keyword evidence="1 3" id="KW-0560">Oxidoreductase</keyword>
<dbReference type="Gene3D" id="2.170.150.20">
    <property type="entry name" value="Peptide methionine sulfoxide reductase"/>
    <property type="match status" value="1"/>
</dbReference>
<organism evidence="5 6">
    <name type="scientific">Deinococcus piscis</name>
    <dbReference type="NCBI Taxonomy" id="394230"/>
    <lineage>
        <taxon>Bacteria</taxon>
        <taxon>Thermotogati</taxon>
        <taxon>Deinococcota</taxon>
        <taxon>Deinococci</taxon>
        <taxon>Deinococcales</taxon>
        <taxon>Deinococcaceae</taxon>
        <taxon>Deinococcus</taxon>
    </lineage>
</organism>
<protein>
    <recommendedName>
        <fullName evidence="3">Peptide methionine sulfoxide reductase MsrB</fullName>
        <ecNumber evidence="3">1.8.4.12</ecNumber>
    </recommendedName>
    <alternativeName>
        <fullName evidence="3">Peptide-methionine (R)-S-oxide reductase</fullName>
    </alternativeName>
</protein>
<feature type="active site" description="Nucleophile" evidence="3">
    <location>
        <position position="126"/>
    </location>
</feature>
<accession>A0ABQ3KA51</accession>
<dbReference type="NCBIfam" id="TIGR00357">
    <property type="entry name" value="peptide-methionine (R)-S-oxide reductase MsrB"/>
    <property type="match status" value="1"/>
</dbReference>
<evidence type="ECO:0000256" key="2">
    <source>
        <dbReference type="ARBA" id="ARBA00048488"/>
    </source>
</evidence>
<reference evidence="6" key="1">
    <citation type="journal article" date="2019" name="Int. J. Syst. Evol. Microbiol.">
        <title>The Global Catalogue of Microorganisms (GCM) 10K type strain sequencing project: providing services to taxonomists for standard genome sequencing and annotation.</title>
        <authorList>
            <consortium name="The Broad Institute Genomics Platform"/>
            <consortium name="The Broad Institute Genome Sequencing Center for Infectious Disease"/>
            <person name="Wu L."/>
            <person name="Ma J."/>
        </authorList>
    </citation>
    <scope>NUCLEOTIDE SEQUENCE [LARGE SCALE GENOMIC DNA]</scope>
    <source>
        <strain evidence="6">CGMCC 1.18439</strain>
    </source>
</reference>
<dbReference type="EMBL" id="BNAL01000041">
    <property type="protein sequence ID" value="GHG10323.1"/>
    <property type="molecule type" value="Genomic_DNA"/>
</dbReference>
<dbReference type="PROSITE" id="PS51790">
    <property type="entry name" value="MSRB"/>
    <property type="match status" value="1"/>
</dbReference>
<dbReference type="InterPro" id="IPR011057">
    <property type="entry name" value="Mss4-like_sf"/>
</dbReference>
<evidence type="ECO:0000256" key="1">
    <source>
        <dbReference type="ARBA" id="ARBA00023002"/>
    </source>
</evidence>
<dbReference type="PANTHER" id="PTHR10173:SF59">
    <property type="entry name" value="PEPTIDE METHIONINE SULFOXIDE REDUCTASE MSRA_MSRB"/>
    <property type="match status" value="1"/>
</dbReference>
<comment type="catalytic activity">
    <reaction evidence="2 3">
        <text>L-methionyl-[protein] + [thioredoxin]-disulfide + H2O = L-methionyl-(R)-S-oxide-[protein] + [thioredoxin]-dithiol</text>
        <dbReference type="Rhea" id="RHEA:24164"/>
        <dbReference type="Rhea" id="RHEA-COMP:10698"/>
        <dbReference type="Rhea" id="RHEA-COMP:10700"/>
        <dbReference type="Rhea" id="RHEA-COMP:12313"/>
        <dbReference type="Rhea" id="RHEA-COMP:12314"/>
        <dbReference type="ChEBI" id="CHEBI:15377"/>
        <dbReference type="ChEBI" id="CHEBI:16044"/>
        <dbReference type="ChEBI" id="CHEBI:29950"/>
        <dbReference type="ChEBI" id="CHEBI:45764"/>
        <dbReference type="ChEBI" id="CHEBI:50058"/>
        <dbReference type="EC" id="1.8.4.12"/>
    </reaction>
</comment>
<comment type="caution">
    <text evidence="3">Lacks conserved residue(s) required for the propagation of feature annotation.</text>
</comment>
<dbReference type="InterPro" id="IPR028427">
    <property type="entry name" value="Met_Sox_Rdtase_MsrB"/>
</dbReference>
<dbReference type="PANTHER" id="PTHR10173">
    <property type="entry name" value="METHIONINE SULFOXIDE REDUCTASE"/>
    <property type="match status" value="1"/>
</dbReference>
<evidence type="ECO:0000313" key="5">
    <source>
        <dbReference type="EMBL" id="GHG10323.1"/>
    </source>
</evidence>
<evidence type="ECO:0000259" key="4">
    <source>
        <dbReference type="PROSITE" id="PS51790"/>
    </source>
</evidence>
<dbReference type="Proteomes" id="UP000632154">
    <property type="component" value="Unassembled WGS sequence"/>
</dbReference>
<dbReference type="RefSeq" id="WP_189643935.1">
    <property type="nucleotide sequence ID" value="NZ_BNAL01000041.1"/>
</dbReference>
<evidence type="ECO:0000313" key="6">
    <source>
        <dbReference type="Proteomes" id="UP000632154"/>
    </source>
</evidence>
<comment type="similarity">
    <text evidence="3">Belongs to the MsrB Met sulfoxide reductase family.</text>
</comment>
<dbReference type="HAMAP" id="MF_01400">
    <property type="entry name" value="MsrB"/>
    <property type="match status" value="1"/>
</dbReference>
<dbReference type="InterPro" id="IPR002579">
    <property type="entry name" value="Met_Sox_Rdtase_MsrB_dom"/>
</dbReference>
<dbReference type="SUPFAM" id="SSF51316">
    <property type="entry name" value="Mss4-like"/>
    <property type="match status" value="1"/>
</dbReference>